<feature type="compositionally biased region" description="Low complexity" evidence="5">
    <location>
        <begin position="361"/>
        <end position="384"/>
    </location>
</feature>
<dbReference type="InterPro" id="IPR005120">
    <property type="entry name" value="UPF3_dom"/>
</dbReference>
<reference evidence="7" key="1">
    <citation type="journal article" date="2020" name="Stud. Mycol.">
        <title>101 Dothideomycetes genomes: a test case for predicting lifestyles and emergence of pathogens.</title>
        <authorList>
            <person name="Haridas S."/>
            <person name="Albert R."/>
            <person name="Binder M."/>
            <person name="Bloem J."/>
            <person name="Labutti K."/>
            <person name="Salamov A."/>
            <person name="Andreopoulos B."/>
            <person name="Baker S."/>
            <person name="Barry K."/>
            <person name="Bills G."/>
            <person name="Bluhm B."/>
            <person name="Cannon C."/>
            <person name="Castanera R."/>
            <person name="Culley D."/>
            <person name="Daum C."/>
            <person name="Ezra D."/>
            <person name="Gonzalez J."/>
            <person name="Henrissat B."/>
            <person name="Kuo A."/>
            <person name="Liang C."/>
            <person name="Lipzen A."/>
            <person name="Lutzoni F."/>
            <person name="Magnuson J."/>
            <person name="Mondo S."/>
            <person name="Nolan M."/>
            <person name="Ohm R."/>
            <person name="Pangilinan J."/>
            <person name="Park H.-J."/>
            <person name="Ramirez L."/>
            <person name="Alfaro M."/>
            <person name="Sun H."/>
            <person name="Tritt A."/>
            <person name="Yoshinaga Y."/>
            <person name="Zwiers L.-H."/>
            <person name="Turgeon B."/>
            <person name="Goodwin S."/>
            <person name="Spatafora J."/>
            <person name="Crous P."/>
            <person name="Grigoriev I."/>
        </authorList>
    </citation>
    <scope>NUCLEOTIDE SEQUENCE</scope>
    <source>
        <strain evidence="7">CBS 116435</strain>
    </source>
</reference>
<comment type="caution">
    <text evidence="7">The sequence shown here is derived from an EMBL/GenBank/DDBJ whole genome shotgun (WGS) entry which is preliminary data.</text>
</comment>
<name>A0A9P4QB36_9PEZI</name>
<dbReference type="GO" id="GO:0005737">
    <property type="term" value="C:cytoplasm"/>
    <property type="evidence" value="ECO:0007669"/>
    <property type="project" value="TreeGrafter"/>
</dbReference>
<dbReference type="OrthoDB" id="18087at2759"/>
<dbReference type="AlphaFoldDB" id="A0A9P4QB36"/>
<sequence>MPPKVLAKSHSDRSSGAPGVLPVPASARAPPQKNQNVARLKLEVRRLPPGLTIQEFDDVLGSEWRLGGGKVDWRDFRQGKIRKSNKLPEMGRCYVHVTNENLVREFEKRFLGVKFEDQAGTFKDRDIRNMGWLPQLGFAPNQRVPAMGRQRQDQRQGTIDQDSEFMAFLEGETQLIAKPATVDAASERDKDAGEVRSTPLIDDLRERKAKAEQKKRDSKEGGGKGKHGKGESKDAAATTEKEGRGGQAQKGEQTTKGSKASNKQGGAKQAHANASAQSQAAPKGGQSPAKSKRQQSAAAAQSPKPQTATPTPSSPASSRPSSSQGPAPQRNQPTRQRGNAEGIKKMLQKDLGIQPKGGQGRQQRGSQNTSNNATSSTASGNIASQQTENVPAPGKNATAQQAPSQGAAQAAQPSQASSASSTKAYLKHANPSQGITEILLQTTLSRLYGPVSNVTIDPRKGTAIAVFKNTTDLKKAIEAKKVQIANGAVEIVEWKERSAGGGGAGGGGGGGGGGGSGGWGGSRGGFRGSRGGRGGRTGGASGNANGGGSGGNKTAAPANASSGT</sequence>
<dbReference type="PANTHER" id="PTHR13112:SF0">
    <property type="entry name" value="FI21285P1"/>
    <property type="match status" value="1"/>
</dbReference>
<dbReference type="SUPFAM" id="SSF54928">
    <property type="entry name" value="RNA-binding domain, RBD"/>
    <property type="match status" value="2"/>
</dbReference>
<evidence type="ECO:0000256" key="4">
    <source>
        <dbReference type="ARBA" id="ARBA00023242"/>
    </source>
</evidence>
<feature type="compositionally biased region" description="Basic and acidic residues" evidence="5">
    <location>
        <begin position="202"/>
        <end position="244"/>
    </location>
</feature>
<dbReference type="InterPro" id="IPR012677">
    <property type="entry name" value="Nucleotide-bd_a/b_plait_sf"/>
</dbReference>
<feature type="region of interest" description="Disordered" evidence="5">
    <location>
        <begin position="499"/>
        <end position="564"/>
    </location>
</feature>
<evidence type="ECO:0000313" key="7">
    <source>
        <dbReference type="EMBL" id="KAF2723918.1"/>
    </source>
</evidence>
<dbReference type="Gene3D" id="3.30.70.330">
    <property type="match status" value="2"/>
</dbReference>
<accession>A0A9P4QB36</accession>
<evidence type="ECO:0000313" key="8">
    <source>
        <dbReference type="Proteomes" id="UP000799441"/>
    </source>
</evidence>
<dbReference type="GO" id="GO:0005730">
    <property type="term" value="C:nucleolus"/>
    <property type="evidence" value="ECO:0007669"/>
    <property type="project" value="TreeGrafter"/>
</dbReference>
<keyword evidence="3" id="KW-0866">Nonsense-mediated mRNA decay</keyword>
<dbReference type="GO" id="GO:0003729">
    <property type="term" value="F:mRNA binding"/>
    <property type="evidence" value="ECO:0007669"/>
    <property type="project" value="TreeGrafter"/>
</dbReference>
<feature type="region of interest" description="Disordered" evidence="5">
    <location>
        <begin position="1"/>
        <end position="33"/>
    </location>
</feature>
<feature type="compositionally biased region" description="Basic and acidic residues" evidence="5">
    <location>
        <begin position="185"/>
        <end position="194"/>
    </location>
</feature>
<feature type="domain" description="UPF3" evidence="6">
    <location>
        <begin position="39"/>
        <end position="209"/>
    </location>
</feature>
<proteinExistence type="inferred from homology"/>
<feature type="compositionally biased region" description="Low complexity" evidence="5">
    <location>
        <begin position="267"/>
        <end position="330"/>
    </location>
</feature>
<dbReference type="GO" id="GO:0045727">
    <property type="term" value="P:positive regulation of translation"/>
    <property type="evidence" value="ECO:0007669"/>
    <property type="project" value="TreeGrafter"/>
</dbReference>
<evidence type="ECO:0000256" key="3">
    <source>
        <dbReference type="ARBA" id="ARBA00023161"/>
    </source>
</evidence>
<evidence type="ECO:0000259" key="6">
    <source>
        <dbReference type="Pfam" id="PF03467"/>
    </source>
</evidence>
<feature type="region of interest" description="Disordered" evidence="5">
    <location>
        <begin position="180"/>
        <end position="425"/>
    </location>
</feature>
<dbReference type="CDD" id="cd12455">
    <property type="entry name" value="RRM_like_Smg4_UPF3"/>
    <property type="match status" value="1"/>
</dbReference>
<organism evidence="7 8">
    <name type="scientific">Polychaeton citri CBS 116435</name>
    <dbReference type="NCBI Taxonomy" id="1314669"/>
    <lineage>
        <taxon>Eukaryota</taxon>
        <taxon>Fungi</taxon>
        <taxon>Dikarya</taxon>
        <taxon>Ascomycota</taxon>
        <taxon>Pezizomycotina</taxon>
        <taxon>Dothideomycetes</taxon>
        <taxon>Dothideomycetidae</taxon>
        <taxon>Capnodiales</taxon>
        <taxon>Capnodiaceae</taxon>
        <taxon>Polychaeton</taxon>
    </lineage>
</organism>
<dbReference type="Pfam" id="PF03467">
    <property type="entry name" value="Smg4_UPF3"/>
    <property type="match status" value="1"/>
</dbReference>
<evidence type="ECO:0000256" key="1">
    <source>
        <dbReference type="ARBA" id="ARBA00004123"/>
    </source>
</evidence>
<evidence type="ECO:0000256" key="5">
    <source>
        <dbReference type="SAM" id="MobiDB-lite"/>
    </source>
</evidence>
<keyword evidence="4" id="KW-0539">Nucleus</keyword>
<dbReference type="PANTHER" id="PTHR13112">
    <property type="entry name" value="UPF3 REGULATOR OF NONSENSE TRANSCRIPTS-LIKE PROTEIN"/>
    <property type="match status" value="1"/>
</dbReference>
<evidence type="ECO:0000256" key="2">
    <source>
        <dbReference type="ARBA" id="ARBA00005991"/>
    </source>
</evidence>
<feature type="compositionally biased region" description="Gly residues" evidence="5">
    <location>
        <begin position="499"/>
        <end position="551"/>
    </location>
</feature>
<dbReference type="InterPro" id="IPR039722">
    <property type="entry name" value="Upf3"/>
</dbReference>
<dbReference type="EMBL" id="MU003774">
    <property type="protein sequence ID" value="KAF2723918.1"/>
    <property type="molecule type" value="Genomic_DNA"/>
</dbReference>
<feature type="compositionally biased region" description="Polar residues" evidence="5">
    <location>
        <begin position="250"/>
        <end position="264"/>
    </location>
</feature>
<dbReference type="InterPro" id="IPR035979">
    <property type="entry name" value="RBD_domain_sf"/>
</dbReference>
<comment type="similarity">
    <text evidence="2">Belongs to the RENT3 family.</text>
</comment>
<feature type="compositionally biased region" description="Low complexity" evidence="5">
    <location>
        <begin position="397"/>
        <end position="422"/>
    </location>
</feature>
<protein>
    <recommendedName>
        <fullName evidence="6">UPF3 domain-containing protein</fullName>
    </recommendedName>
</protein>
<gene>
    <name evidence="7" type="ORF">K431DRAFT_282612</name>
</gene>
<keyword evidence="8" id="KW-1185">Reference proteome</keyword>
<dbReference type="Proteomes" id="UP000799441">
    <property type="component" value="Unassembled WGS sequence"/>
</dbReference>
<comment type="subcellular location">
    <subcellularLocation>
        <location evidence="1">Nucleus</location>
    </subcellularLocation>
</comment>
<dbReference type="GO" id="GO:0000184">
    <property type="term" value="P:nuclear-transcribed mRNA catabolic process, nonsense-mediated decay"/>
    <property type="evidence" value="ECO:0007669"/>
    <property type="project" value="UniProtKB-KW"/>
</dbReference>